<evidence type="ECO:0000256" key="1">
    <source>
        <dbReference type="SAM" id="Phobius"/>
    </source>
</evidence>
<gene>
    <name evidence="2" type="ORF">AV649_07990</name>
</gene>
<name>A0A165ISY2_9BACI</name>
<keyword evidence="1" id="KW-0472">Membrane</keyword>
<feature type="transmembrane region" description="Helical" evidence="1">
    <location>
        <begin position="28"/>
        <end position="47"/>
    </location>
</feature>
<feature type="transmembrane region" description="Helical" evidence="1">
    <location>
        <begin position="53"/>
        <end position="74"/>
    </location>
</feature>
<dbReference type="Proteomes" id="UP000076510">
    <property type="component" value="Unassembled WGS sequence"/>
</dbReference>
<feature type="transmembrane region" description="Helical" evidence="1">
    <location>
        <begin position="183"/>
        <end position="206"/>
    </location>
</feature>
<accession>A0A165ISY2</accession>
<sequence length="235" mass="27262">MNMQKSKKEKLPVFYLEHMHFPTENRQYIIVCLLIFMDFLGILPLLSDPFHKGFFWAGAIPVIAMNIWGLLYIFAPYKFERSYYLYMGVFGLITAYLYFIVAQKFMYVHVGVEGPLIGVIGLVLFVAVIVFFQIFNHRMLYSGKYDKLDEDSSGFNLSPILAASSMGYIVAQFLMSLAVTDSFMIMVMVASYSVLILVMAYFATYLHRYIYILKHPEQLKSMYSGFGLPKKERKY</sequence>
<feature type="transmembrane region" description="Helical" evidence="1">
    <location>
        <begin position="155"/>
        <end position="177"/>
    </location>
</feature>
<dbReference type="EMBL" id="LQQY01000044">
    <property type="protein sequence ID" value="KZE44232.1"/>
    <property type="molecule type" value="Genomic_DNA"/>
</dbReference>
<dbReference type="AlphaFoldDB" id="A0A165ISY2"/>
<reference evidence="3" key="1">
    <citation type="submission" date="2016-01" db="EMBL/GenBank/DDBJ databases">
        <title>Whole genome sequencing of Bhargavaea cecembensis T14.</title>
        <authorList>
            <person name="Hong K.W."/>
        </authorList>
    </citation>
    <scope>NUCLEOTIDE SEQUENCE [LARGE SCALE GENOMIC DNA]</scope>
    <source>
        <strain evidence="3">M19</strain>
    </source>
</reference>
<keyword evidence="1" id="KW-1133">Transmembrane helix</keyword>
<evidence type="ECO:0000313" key="2">
    <source>
        <dbReference type="EMBL" id="KZE44232.1"/>
    </source>
</evidence>
<evidence type="ECO:0000313" key="3">
    <source>
        <dbReference type="Proteomes" id="UP000076510"/>
    </source>
</evidence>
<proteinExistence type="predicted"/>
<feature type="transmembrane region" description="Helical" evidence="1">
    <location>
        <begin position="83"/>
        <end position="102"/>
    </location>
</feature>
<protein>
    <submittedName>
        <fullName evidence="2">Uncharacterized protein</fullName>
    </submittedName>
</protein>
<keyword evidence="1" id="KW-0812">Transmembrane</keyword>
<comment type="caution">
    <text evidence="2">The sequence shown here is derived from an EMBL/GenBank/DDBJ whole genome shotgun (WGS) entry which is preliminary data.</text>
</comment>
<dbReference type="PATRIC" id="fig|189381.9.peg.2304"/>
<feature type="transmembrane region" description="Helical" evidence="1">
    <location>
        <begin position="114"/>
        <end position="135"/>
    </location>
</feature>
<organism evidence="2 3">
    <name type="scientific">Rossellomorea marisflavi</name>
    <dbReference type="NCBI Taxonomy" id="189381"/>
    <lineage>
        <taxon>Bacteria</taxon>
        <taxon>Bacillati</taxon>
        <taxon>Bacillota</taxon>
        <taxon>Bacilli</taxon>
        <taxon>Bacillales</taxon>
        <taxon>Bacillaceae</taxon>
        <taxon>Rossellomorea</taxon>
    </lineage>
</organism>
<dbReference type="RefSeq" id="WP_048004628.1">
    <property type="nucleotide sequence ID" value="NZ_LDWH01000003.1"/>
</dbReference>
<dbReference type="OrthoDB" id="2860003at2"/>